<dbReference type="Pfam" id="PF13715">
    <property type="entry name" value="CarbopepD_reg_2"/>
    <property type="match status" value="1"/>
</dbReference>
<evidence type="ECO:0000256" key="3">
    <source>
        <dbReference type="ARBA" id="ARBA00022452"/>
    </source>
</evidence>
<keyword evidence="10" id="KW-0732">Signal</keyword>
<dbReference type="InterPro" id="IPR037066">
    <property type="entry name" value="Plug_dom_sf"/>
</dbReference>
<dbReference type="InterPro" id="IPR012910">
    <property type="entry name" value="Plug_dom"/>
</dbReference>
<evidence type="ECO:0000256" key="6">
    <source>
        <dbReference type="ARBA" id="ARBA00023136"/>
    </source>
</evidence>
<gene>
    <name evidence="13" type="ORF">ELS83_11035</name>
</gene>
<evidence type="ECO:0000256" key="1">
    <source>
        <dbReference type="ARBA" id="ARBA00004571"/>
    </source>
</evidence>
<organism evidence="13 14">
    <name type="scientific">Marinifilum caeruleilacunae</name>
    <dbReference type="NCBI Taxonomy" id="2499076"/>
    <lineage>
        <taxon>Bacteria</taxon>
        <taxon>Pseudomonadati</taxon>
        <taxon>Bacteroidota</taxon>
        <taxon>Bacteroidia</taxon>
        <taxon>Marinilabiliales</taxon>
        <taxon>Marinifilaceae</taxon>
    </lineage>
</organism>
<feature type="chain" id="PRO_5045461228" evidence="10">
    <location>
        <begin position="27"/>
        <end position="990"/>
    </location>
</feature>
<keyword evidence="2 8" id="KW-0813">Transport</keyword>
<dbReference type="Gene3D" id="2.170.130.10">
    <property type="entry name" value="TonB-dependent receptor, plug domain"/>
    <property type="match status" value="1"/>
</dbReference>
<evidence type="ECO:0000256" key="8">
    <source>
        <dbReference type="PROSITE-ProRule" id="PRU01360"/>
    </source>
</evidence>
<name>A0ABX1WW76_9BACT</name>
<evidence type="ECO:0000259" key="12">
    <source>
        <dbReference type="Pfam" id="PF07715"/>
    </source>
</evidence>
<feature type="domain" description="TonB-dependent receptor plug" evidence="12">
    <location>
        <begin position="120"/>
        <end position="235"/>
    </location>
</feature>
<feature type="domain" description="TonB-dependent receptor-like beta-barrel" evidence="11">
    <location>
        <begin position="388"/>
        <end position="954"/>
    </location>
</feature>
<evidence type="ECO:0000313" key="14">
    <source>
        <dbReference type="Proteomes" id="UP000732105"/>
    </source>
</evidence>
<dbReference type="SUPFAM" id="SSF56935">
    <property type="entry name" value="Porins"/>
    <property type="match status" value="1"/>
</dbReference>
<keyword evidence="4 8" id="KW-0812">Transmembrane</keyword>
<evidence type="ECO:0000256" key="5">
    <source>
        <dbReference type="ARBA" id="ARBA00023077"/>
    </source>
</evidence>
<dbReference type="InterPro" id="IPR036942">
    <property type="entry name" value="Beta-barrel_TonB_sf"/>
</dbReference>
<dbReference type="Proteomes" id="UP000732105">
    <property type="component" value="Unassembled WGS sequence"/>
</dbReference>
<keyword evidence="14" id="KW-1185">Reference proteome</keyword>
<dbReference type="NCBIfam" id="TIGR04056">
    <property type="entry name" value="OMP_RagA_SusC"/>
    <property type="match status" value="1"/>
</dbReference>
<keyword evidence="5 9" id="KW-0798">TonB box</keyword>
<evidence type="ECO:0000313" key="13">
    <source>
        <dbReference type="EMBL" id="NOU60357.1"/>
    </source>
</evidence>
<dbReference type="NCBIfam" id="TIGR04057">
    <property type="entry name" value="SusC_RagA_signa"/>
    <property type="match status" value="1"/>
</dbReference>
<evidence type="ECO:0000256" key="4">
    <source>
        <dbReference type="ARBA" id="ARBA00022692"/>
    </source>
</evidence>
<evidence type="ECO:0000256" key="9">
    <source>
        <dbReference type="RuleBase" id="RU003357"/>
    </source>
</evidence>
<evidence type="ECO:0000259" key="11">
    <source>
        <dbReference type="Pfam" id="PF00593"/>
    </source>
</evidence>
<evidence type="ECO:0000256" key="10">
    <source>
        <dbReference type="SAM" id="SignalP"/>
    </source>
</evidence>
<protein>
    <submittedName>
        <fullName evidence="13">SusC/RagA family TonB-linked outer membrane protein</fullName>
    </submittedName>
</protein>
<reference evidence="13 14" key="1">
    <citation type="submission" date="2018-12" db="EMBL/GenBank/DDBJ databases">
        <title>Marinifilum JC070 sp. nov., a marine bacterium isolated from Yongle Blue Hole in the South China Sea.</title>
        <authorList>
            <person name="Fu T."/>
        </authorList>
    </citation>
    <scope>NUCLEOTIDE SEQUENCE [LARGE SCALE GENOMIC DNA]</scope>
    <source>
        <strain evidence="13 14">JC070</strain>
    </source>
</reference>
<dbReference type="EMBL" id="RZNH01000016">
    <property type="protein sequence ID" value="NOU60357.1"/>
    <property type="molecule type" value="Genomic_DNA"/>
</dbReference>
<dbReference type="Pfam" id="PF07715">
    <property type="entry name" value="Plug"/>
    <property type="match status" value="1"/>
</dbReference>
<keyword evidence="6 8" id="KW-0472">Membrane</keyword>
<dbReference type="InterPro" id="IPR008969">
    <property type="entry name" value="CarboxyPept-like_regulatory"/>
</dbReference>
<dbReference type="SUPFAM" id="SSF49464">
    <property type="entry name" value="Carboxypeptidase regulatory domain-like"/>
    <property type="match status" value="1"/>
</dbReference>
<dbReference type="Gene3D" id="2.60.40.1120">
    <property type="entry name" value="Carboxypeptidase-like, regulatory domain"/>
    <property type="match status" value="1"/>
</dbReference>
<dbReference type="Pfam" id="PF00593">
    <property type="entry name" value="TonB_dep_Rec_b-barrel"/>
    <property type="match status" value="1"/>
</dbReference>
<accession>A0ABX1WW76</accession>
<feature type="signal peptide" evidence="10">
    <location>
        <begin position="1"/>
        <end position="26"/>
    </location>
</feature>
<comment type="caution">
    <text evidence="13">The sequence shown here is derived from an EMBL/GenBank/DDBJ whole genome shotgun (WGS) entry which is preliminary data.</text>
</comment>
<comment type="similarity">
    <text evidence="8 9">Belongs to the TonB-dependent receptor family.</text>
</comment>
<proteinExistence type="inferred from homology"/>
<dbReference type="InterPro" id="IPR023996">
    <property type="entry name" value="TonB-dep_OMP_SusC/RagA"/>
</dbReference>
<keyword evidence="7 8" id="KW-0998">Cell outer membrane</keyword>
<dbReference type="RefSeq" id="WP_171595642.1">
    <property type="nucleotide sequence ID" value="NZ_RZNH01000016.1"/>
</dbReference>
<dbReference type="InterPro" id="IPR023997">
    <property type="entry name" value="TonB-dep_OMP_SusC/RagA_CS"/>
</dbReference>
<evidence type="ECO:0000256" key="2">
    <source>
        <dbReference type="ARBA" id="ARBA00022448"/>
    </source>
</evidence>
<dbReference type="Gene3D" id="2.40.170.20">
    <property type="entry name" value="TonB-dependent receptor, beta-barrel domain"/>
    <property type="match status" value="1"/>
</dbReference>
<dbReference type="PROSITE" id="PS52016">
    <property type="entry name" value="TONB_DEPENDENT_REC_3"/>
    <property type="match status" value="1"/>
</dbReference>
<comment type="subcellular location">
    <subcellularLocation>
        <location evidence="1 8">Cell outer membrane</location>
        <topology evidence="1 8">Multi-pass membrane protein</topology>
    </subcellularLocation>
</comment>
<evidence type="ECO:0000256" key="7">
    <source>
        <dbReference type="ARBA" id="ARBA00023237"/>
    </source>
</evidence>
<keyword evidence="3 8" id="KW-1134">Transmembrane beta strand</keyword>
<sequence>MELNISMLRKLLLMLVTVFSFTVLQAQEKAVSGTVTDANDGMGIPGVSVVVKGTTVGTTTDIDGNYMLNVDANSTLVYSFVGYKTQEILVGEQTQINVVLSVETENLSEVVVIGYGQVKKDDATGSVTAISSDDFNKGAITSPQELLSGKTAGVQITSGGGAPGAGSTIRIRGGSSLSASNDPLFVIDGVPVDTEGINGMRNPLNTIHPSDIETFTVLKDASATAIYGSRASNGVIIITTKKGKKGGDLKVGYNGYFSVSTRSDEIDVLDATAYRELFTQQFGDNPNATALLGNADTDWQDEIFQTAISHDHNVSLTGGIKGVPFRASIGYTDQEGILKTSELQRNTASVGFSPSLFDDHLKINVNLKGMYIDNRFADTGAIGSAIAYDPTQPVFDETSPYGGYHTWTVGSTGDPVDIATTNPLALLQMRKDESTVKRSIGNAQFDYKMHFLPELKANLNVGYDYSKSDGTIFVPENASWEYDAQNGGGVDREYSQSKRNKLLDFYFNYVKDLDQIDSRVDAMVGYSWQHFWRSEQTYQTNVAGTIVDNDTDNRTENYLVSFFGRLNYSFKDRYLLTLTVRRDGSSRFADGNKWGTFPSAAFAWKVNEEAFLKNVDVVSDLKLRLGYGVTGQQNITSNDYPYLNSYTYSEANAQYQFGDKFVTTLRPSGYDVNIKWEETTTYNAGLDFGLFNNRITGAVDVYYRKTEDLLNTIPVAAGTNLTNQILTNVGDLENKGIEFEINTRPISTPDLFWEVGFNVTYNKNKITKLTAVDDPNYLGVATGGISGGVGNNAQIHSVGHASNSFFVWEQVYDANGKPIEGLYVDRNGDGEITEDDKYHYKKAAPSVYLGFSSKLSYKNWDFSFAGRANFNNYVYNNVDSNAGVPGQMYYSAGYLTNVTEDALNTGFNRAQYLSDYYVQDGSFLKLDNITLGYNFNEVFNGKGNIRLYTTVQNVFTITDYEGLDPEVSSGIDNNIYPRPRTFLLGVNIDF</sequence>
<dbReference type="InterPro" id="IPR039426">
    <property type="entry name" value="TonB-dep_rcpt-like"/>
</dbReference>
<dbReference type="InterPro" id="IPR000531">
    <property type="entry name" value="Beta-barrel_TonB"/>
</dbReference>